<feature type="compositionally biased region" description="Polar residues" evidence="1">
    <location>
        <begin position="44"/>
        <end position="58"/>
    </location>
</feature>
<feature type="region of interest" description="Disordered" evidence="1">
    <location>
        <begin position="14"/>
        <end position="68"/>
    </location>
</feature>
<dbReference type="EMBL" id="GBRH01279518">
    <property type="protein sequence ID" value="JAD18377.1"/>
    <property type="molecule type" value="Transcribed_RNA"/>
</dbReference>
<reference evidence="2" key="2">
    <citation type="journal article" date="2015" name="Data Brief">
        <title>Shoot transcriptome of the giant reed, Arundo donax.</title>
        <authorList>
            <person name="Barrero R.A."/>
            <person name="Guerrero F.D."/>
            <person name="Moolhuijzen P."/>
            <person name="Goolsby J.A."/>
            <person name="Tidwell J."/>
            <person name="Bellgard S.E."/>
            <person name="Bellgard M.I."/>
        </authorList>
    </citation>
    <scope>NUCLEOTIDE SEQUENCE</scope>
    <source>
        <tissue evidence="2">Shoot tissue taken approximately 20 cm above the soil surface</tissue>
    </source>
</reference>
<dbReference type="AlphaFoldDB" id="A0A0A8Y3J6"/>
<sequence>MLACLLPLKRRRSKGGARLQLGQADSPRSERREGTTARLEGAEQQEQGGWKAQSNGSNVAGEKSKARC</sequence>
<protein>
    <submittedName>
        <fullName evidence="2">Uncharacterized protein</fullName>
    </submittedName>
</protein>
<accession>A0A0A8Y3J6</accession>
<proteinExistence type="predicted"/>
<organism evidence="2">
    <name type="scientific">Arundo donax</name>
    <name type="common">Giant reed</name>
    <name type="synonym">Donax arundinaceus</name>
    <dbReference type="NCBI Taxonomy" id="35708"/>
    <lineage>
        <taxon>Eukaryota</taxon>
        <taxon>Viridiplantae</taxon>
        <taxon>Streptophyta</taxon>
        <taxon>Embryophyta</taxon>
        <taxon>Tracheophyta</taxon>
        <taxon>Spermatophyta</taxon>
        <taxon>Magnoliopsida</taxon>
        <taxon>Liliopsida</taxon>
        <taxon>Poales</taxon>
        <taxon>Poaceae</taxon>
        <taxon>PACMAD clade</taxon>
        <taxon>Arundinoideae</taxon>
        <taxon>Arundineae</taxon>
        <taxon>Arundo</taxon>
    </lineage>
</organism>
<evidence type="ECO:0000313" key="2">
    <source>
        <dbReference type="EMBL" id="JAD18377.1"/>
    </source>
</evidence>
<reference evidence="2" key="1">
    <citation type="submission" date="2014-09" db="EMBL/GenBank/DDBJ databases">
        <authorList>
            <person name="Magalhaes I.L.F."/>
            <person name="Oliveira U."/>
            <person name="Santos F.R."/>
            <person name="Vidigal T.H.D.A."/>
            <person name="Brescovit A.D."/>
            <person name="Santos A.J."/>
        </authorList>
    </citation>
    <scope>NUCLEOTIDE SEQUENCE</scope>
    <source>
        <tissue evidence="2">Shoot tissue taken approximately 20 cm above the soil surface</tissue>
    </source>
</reference>
<name>A0A0A8Y3J6_ARUDO</name>
<evidence type="ECO:0000256" key="1">
    <source>
        <dbReference type="SAM" id="MobiDB-lite"/>
    </source>
</evidence>